<comment type="caution">
    <text evidence="8">The sequence shown here is derived from an EMBL/GenBank/DDBJ whole genome shotgun (WGS) entry which is preliminary data.</text>
</comment>
<dbReference type="EMBL" id="BDEQ01000001">
    <property type="protein sequence ID" value="GAT98182.1"/>
    <property type="molecule type" value="Genomic_DNA"/>
</dbReference>
<dbReference type="PANTHER" id="PTHR10340:SF34">
    <property type="entry name" value="SPHINGOMYELIN PHOSPHODIESTERASE"/>
    <property type="match status" value="1"/>
</dbReference>
<feature type="domain" description="Sphingomyelin phosphodiesterase C-terminal" evidence="7">
    <location>
        <begin position="299"/>
        <end position="417"/>
    </location>
</feature>
<dbReference type="VEuPathDB" id="AmoebaDB:EHI5A_049230"/>
<reference evidence="8 9" key="1">
    <citation type="submission" date="2016-05" db="EMBL/GenBank/DDBJ databases">
        <title>First whole genome sequencing of Entamoeba histolytica HM1:IMSS-clone-6.</title>
        <authorList>
            <person name="Mukherjee Avik.K."/>
            <person name="Izumyama S."/>
            <person name="Nakada-Tsukui K."/>
            <person name="Nozaki T."/>
        </authorList>
    </citation>
    <scope>NUCLEOTIDE SEQUENCE [LARGE SCALE GENOMIC DNA]</scope>
    <source>
        <strain evidence="8 9">HM1:IMSS clone 6</strain>
    </source>
</reference>
<evidence type="ECO:0000259" key="7">
    <source>
        <dbReference type="Pfam" id="PF19272"/>
    </source>
</evidence>
<dbReference type="VEuPathDB" id="AmoebaDB:EHI8A_023680"/>
<organism evidence="8 9">
    <name type="scientific">Entamoeba histolytica</name>
    <dbReference type="NCBI Taxonomy" id="5759"/>
    <lineage>
        <taxon>Eukaryota</taxon>
        <taxon>Amoebozoa</taxon>
        <taxon>Evosea</taxon>
        <taxon>Archamoebae</taxon>
        <taxon>Mastigamoebida</taxon>
        <taxon>Entamoebidae</taxon>
        <taxon>Entamoeba</taxon>
    </lineage>
</organism>
<dbReference type="GO" id="GO:0005615">
    <property type="term" value="C:extracellular space"/>
    <property type="evidence" value="ECO:0007669"/>
    <property type="project" value="TreeGrafter"/>
</dbReference>
<evidence type="ECO:0000256" key="5">
    <source>
        <dbReference type="ARBA" id="ARBA00023180"/>
    </source>
</evidence>
<dbReference type="Proteomes" id="UP000078387">
    <property type="component" value="Unassembled WGS sequence"/>
</dbReference>
<dbReference type="InterPro" id="IPR045473">
    <property type="entry name" value="ASM_C"/>
</dbReference>
<evidence type="ECO:0000313" key="9">
    <source>
        <dbReference type="Proteomes" id="UP000078387"/>
    </source>
</evidence>
<name>A0A5K1VSG8_ENTHI</name>
<evidence type="ECO:0000259" key="6">
    <source>
        <dbReference type="Pfam" id="PF00149"/>
    </source>
</evidence>
<keyword evidence="3" id="KW-0964">Secreted</keyword>
<evidence type="ECO:0000256" key="2">
    <source>
        <dbReference type="ARBA" id="ARBA00008234"/>
    </source>
</evidence>
<proteinExistence type="inferred from homology"/>
<dbReference type="PANTHER" id="PTHR10340">
    <property type="entry name" value="SPHINGOMYELIN PHOSPHODIESTERASE"/>
    <property type="match status" value="1"/>
</dbReference>
<dbReference type="Pfam" id="PF19272">
    <property type="entry name" value="ASMase_C"/>
    <property type="match status" value="1"/>
</dbReference>
<evidence type="ECO:0000256" key="1">
    <source>
        <dbReference type="ARBA" id="ARBA00004613"/>
    </source>
</evidence>
<keyword evidence="5" id="KW-0325">Glycoprotein</keyword>
<dbReference type="Pfam" id="PF00149">
    <property type="entry name" value="Metallophos"/>
    <property type="match status" value="1"/>
</dbReference>
<dbReference type="VEuPathDB" id="AmoebaDB:KM1_058000"/>
<sequence>MKIFVFIFIVQCFSIEDYIWVISDTHFDSKFAEGGYAHCKSIDCCHEDSVPKGNNFETAQFCGHHSCHAPLETIMSGMDFIKSHESISKNVIWLMDVIPSDMFQMTKQRNLNDLEMFHNELKRRLPGFTVLPSIGNHDYFETSFWAFPPKSQWMLNNMSLWWKDWLSPEEIATTKKGGYYIHQLPSGINIISLQTAYFDIMNSHAGEYPKTDPGEMMMWFNATLKVLREKGQKAIIISHESIGLKITGMMDVNPYFTRDFLELYKEYSDVIIGHLAGHNHIEGYRLYPGEDPFYSVIINPAMTPKGSNPSLRLYKFNDQHIIDYTTYYLNLDQCNAEHKYTWVKSYNTQEEYGLVNLGNSEIGRLHYMLKNDNVAWSKFMKHFSTELPNSCEGNCRKQKLCSMENMRESGYAECIKK</sequence>
<dbReference type="VEuPathDB" id="AmoebaDB:EHI7A_036600"/>
<evidence type="ECO:0000256" key="4">
    <source>
        <dbReference type="ARBA" id="ARBA00022801"/>
    </source>
</evidence>
<evidence type="ECO:0000256" key="3">
    <source>
        <dbReference type="ARBA" id="ARBA00022525"/>
    </source>
</evidence>
<dbReference type="InterPro" id="IPR004843">
    <property type="entry name" value="Calcineurin-like_PHP"/>
</dbReference>
<comment type="subcellular location">
    <subcellularLocation>
        <location evidence="1">Secreted</location>
    </subcellularLocation>
</comment>
<dbReference type="Gene3D" id="3.60.21.10">
    <property type="match status" value="1"/>
</dbReference>
<dbReference type="OMA" id="PMWEASY"/>
<dbReference type="AlphaFoldDB" id="A0A5K1VSG8"/>
<gene>
    <name evidence="8" type="ORF">CL6EHI_135720</name>
</gene>
<comment type="similarity">
    <text evidence="2">Belongs to the acid sphingomyelinase family.</text>
</comment>
<dbReference type="InterPro" id="IPR029052">
    <property type="entry name" value="Metallo-depent_PP-like"/>
</dbReference>
<accession>A0A5K1VSG8</accession>
<dbReference type="SUPFAM" id="SSF56300">
    <property type="entry name" value="Metallo-dependent phosphatases"/>
    <property type="match status" value="1"/>
</dbReference>
<keyword evidence="4" id="KW-0378">Hydrolase</keyword>
<evidence type="ECO:0000313" key="8">
    <source>
        <dbReference type="EMBL" id="GAT98182.1"/>
    </source>
</evidence>
<feature type="domain" description="Calcineurin-like phosphoesterase" evidence="6">
    <location>
        <begin position="19"/>
        <end position="281"/>
    </location>
</feature>
<dbReference type="VEuPathDB" id="AmoebaDB:EHI_135720"/>
<protein>
    <submittedName>
        <fullName evidence="8">Sphingomyelin phosphodiesterase putative</fullName>
    </submittedName>
</protein>
<dbReference type="GO" id="GO:0008081">
    <property type="term" value="F:phosphoric diester hydrolase activity"/>
    <property type="evidence" value="ECO:0007669"/>
    <property type="project" value="TreeGrafter"/>
</dbReference>